<evidence type="ECO:0000256" key="2">
    <source>
        <dbReference type="SAM" id="Phobius"/>
    </source>
</evidence>
<evidence type="ECO:0000313" key="5">
    <source>
        <dbReference type="Proteomes" id="UP000052052"/>
    </source>
</evidence>
<proteinExistence type="inferred from homology"/>
<name>A0A0R0CIE0_9GAMM</name>
<evidence type="ECO:0000313" key="4">
    <source>
        <dbReference type="EMBL" id="KRG69349.1"/>
    </source>
</evidence>
<comment type="caution">
    <text evidence="4">The sequence shown here is derived from an EMBL/GenBank/DDBJ whole genome shotgun (WGS) entry which is preliminary data.</text>
</comment>
<dbReference type="InterPro" id="IPR045584">
    <property type="entry name" value="Pilin-like"/>
</dbReference>
<dbReference type="Pfam" id="PF14237">
    <property type="entry name" value="GYF_2"/>
    <property type="match status" value="1"/>
</dbReference>
<dbReference type="STRING" id="344882.ABB29_09610"/>
<dbReference type="AlphaFoldDB" id="A0A0R0CIE0"/>
<evidence type="ECO:0000256" key="1">
    <source>
        <dbReference type="ARBA" id="ARBA00005233"/>
    </source>
</evidence>
<dbReference type="Pfam" id="PF00114">
    <property type="entry name" value="Pilin"/>
    <property type="match status" value="1"/>
</dbReference>
<evidence type="ECO:0000259" key="3">
    <source>
        <dbReference type="Pfam" id="PF14237"/>
    </source>
</evidence>
<dbReference type="RefSeq" id="WP_057658516.1">
    <property type="nucleotide sequence ID" value="NZ_LDJL01000010.1"/>
</dbReference>
<comment type="similarity">
    <text evidence="1">Belongs to the N-Me-Phe pilin family.</text>
</comment>
<keyword evidence="2" id="KW-0472">Membrane</keyword>
<reference evidence="4 5" key="1">
    <citation type="submission" date="2015-05" db="EMBL/GenBank/DDBJ databases">
        <title>Genome sequencing and analysis of members of genus Stenotrophomonas.</title>
        <authorList>
            <person name="Patil P.P."/>
            <person name="Midha S."/>
            <person name="Patil P.B."/>
        </authorList>
    </citation>
    <scope>NUCLEOTIDE SEQUENCE [LARGE SCALE GENOMIC DNA]</scope>
    <source>
        <strain evidence="4 5">DSM 21858</strain>
    </source>
</reference>
<dbReference type="GO" id="GO:0009289">
    <property type="term" value="C:pilus"/>
    <property type="evidence" value="ECO:0007669"/>
    <property type="project" value="InterPro"/>
</dbReference>
<dbReference type="SUPFAM" id="SSF54523">
    <property type="entry name" value="Pili subunits"/>
    <property type="match status" value="1"/>
</dbReference>
<sequence length="256" mass="27845">MSSASATEWYYLDQQQRQCGPVTALALVREFHARALNLDSPVWRDGMPHWQPLRQRLGELGLPEAVANRPPPLPGTPPPLPSGIGARASAQLRAAPPTRPAAAGHHPAMHAENRTLLWVIVGIACALGLLMLLGILAAIALPAYQEYTLRARTAAAITVAPALQSRVESYYRQHQRCPGNESPGFPAADTALGSVASVQIGRFDNGHCGFELRLGEQRSEHLDGKALWFDLDHASGQWTCSSEIENRYLPARCRTP</sequence>
<keyword evidence="5" id="KW-1185">Reference proteome</keyword>
<feature type="domain" description="GYF" evidence="3">
    <location>
        <begin position="9"/>
        <end position="55"/>
    </location>
</feature>
<dbReference type="PATRIC" id="fig|344882.3.peg.289"/>
<organism evidence="4 5">
    <name type="scientific">Pseudoxanthomonas dokdonensis</name>
    <dbReference type="NCBI Taxonomy" id="344882"/>
    <lineage>
        <taxon>Bacteria</taxon>
        <taxon>Pseudomonadati</taxon>
        <taxon>Pseudomonadota</taxon>
        <taxon>Gammaproteobacteria</taxon>
        <taxon>Lysobacterales</taxon>
        <taxon>Lysobacteraceae</taxon>
        <taxon>Pseudoxanthomonas</taxon>
    </lineage>
</organism>
<keyword evidence="2" id="KW-0812">Transmembrane</keyword>
<dbReference type="Proteomes" id="UP000052052">
    <property type="component" value="Unassembled WGS sequence"/>
</dbReference>
<dbReference type="Gene3D" id="3.30.700.10">
    <property type="entry name" value="Glycoprotein, Type 4 Pilin"/>
    <property type="match status" value="1"/>
</dbReference>
<accession>A0A0R0CIE0</accession>
<dbReference type="GO" id="GO:0007155">
    <property type="term" value="P:cell adhesion"/>
    <property type="evidence" value="ECO:0007669"/>
    <property type="project" value="InterPro"/>
</dbReference>
<dbReference type="InterPro" id="IPR025640">
    <property type="entry name" value="GYF_2"/>
</dbReference>
<dbReference type="InterPro" id="IPR001082">
    <property type="entry name" value="Pilin"/>
</dbReference>
<keyword evidence="2" id="KW-1133">Transmembrane helix</keyword>
<feature type="transmembrane region" description="Helical" evidence="2">
    <location>
        <begin position="116"/>
        <end position="144"/>
    </location>
</feature>
<gene>
    <name evidence="4" type="ORF">ABB29_09610</name>
</gene>
<protein>
    <recommendedName>
        <fullName evidence="3">GYF domain-containing protein</fullName>
    </recommendedName>
</protein>
<dbReference type="EMBL" id="LDJL01000010">
    <property type="protein sequence ID" value="KRG69349.1"/>
    <property type="molecule type" value="Genomic_DNA"/>
</dbReference>